<proteinExistence type="predicted"/>
<gene>
    <name evidence="3" type="ORF">FACUT_13047</name>
</gene>
<protein>
    <submittedName>
        <fullName evidence="3">Endoribonuclease L-PSP</fullName>
    </submittedName>
</protein>
<evidence type="ECO:0000313" key="4">
    <source>
        <dbReference type="Proteomes" id="UP000536711"/>
    </source>
</evidence>
<dbReference type="OrthoDB" id="5102799at2759"/>
<keyword evidence="2" id="KW-0732">Signal</keyword>
<keyword evidence="4" id="KW-1185">Reference proteome</keyword>
<name>A0A8H4JE26_9HYPO</name>
<organism evidence="3 4">
    <name type="scientific">Fusarium acutatum</name>
    <dbReference type="NCBI Taxonomy" id="78861"/>
    <lineage>
        <taxon>Eukaryota</taxon>
        <taxon>Fungi</taxon>
        <taxon>Dikarya</taxon>
        <taxon>Ascomycota</taxon>
        <taxon>Pezizomycotina</taxon>
        <taxon>Sordariomycetes</taxon>
        <taxon>Hypocreomycetidae</taxon>
        <taxon>Hypocreales</taxon>
        <taxon>Nectriaceae</taxon>
        <taxon>Fusarium</taxon>
        <taxon>Fusarium fujikuroi species complex</taxon>
    </lineage>
</organism>
<dbReference type="EMBL" id="JAADJF010000506">
    <property type="protein sequence ID" value="KAF4415869.1"/>
    <property type="molecule type" value="Genomic_DNA"/>
</dbReference>
<dbReference type="AlphaFoldDB" id="A0A8H4JE26"/>
<accession>A0A8H4JE26</accession>
<evidence type="ECO:0000256" key="1">
    <source>
        <dbReference type="SAM" id="MobiDB-lite"/>
    </source>
</evidence>
<comment type="caution">
    <text evidence="3">The sequence shown here is derived from an EMBL/GenBank/DDBJ whole genome shotgun (WGS) entry which is preliminary data.</text>
</comment>
<sequence>MKFIIFFLVFFPAASLSLSKRSCQTFKLESPSDSKGYFDEGSSIRVSELVNCTAERAKENRDDKGNCRIQSPKIGIIANSTITQANNKPLDTSLENKKNILEAARDVADPKTMDNESDAGYRGKVGFVEDNDPNSRIHPGVRPWPDYGEAVHMAEKWEKNDVQEEKSLATRFYIVVPTLVWSSLISLFTLV</sequence>
<evidence type="ECO:0000256" key="2">
    <source>
        <dbReference type="SAM" id="SignalP"/>
    </source>
</evidence>
<evidence type="ECO:0000313" key="3">
    <source>
        <dbReference type="EMBL" id="KAF4415869.1"/>
    </source>
</evidence>
<feature type="region of interest" description="Disordered" evidence="1">
    <location>
        <begin position="111"/>
        <end position="141"/>
    </location>
</feature>
<feature type="chain" id="PRO_5034995459" evidence="2">
    <location>
        <begin position="20"/>
        <end position="191"/>
    </location>
</feature>
<reference evidence="3 4" key="1">
    <citation type="submission" date="2020-01" db="EMBL/GenBank/DDBJ databases">
        <title>Identification and distribution of gene clusters putatively required for synthesis of sphingolipid metabolism inhibitors in phylogenetically diverse species of the filamentous fungus Fusarium.</title>
        <authorList>
            <person name="Kim H.-S."/>
            <person name="Busman M."/>
            <person name="Brown D.W."/>
            <person name="Divon H."/>
            <person name="Uhlig S."/>
            <person name="Proctor R.H."/>
        </authorList>
    </citation>
    <scope>NUCLEOTIDE SEQUENCE [LARGE SCALE GENOMIC DNA]</scope>
    <source>
        <strain evidence="3 4">NRRL 13308</strain>
    </source>
</reference>
<feature type="signal peptide" evidence="2">
    <location>
        <begin position="1"/>
        <end position="19"/>
    </location>
</feature>
<dbReference type="Proteomes" id="UP000536711">
    <property type="component" value="Unassembled WGS sequence"/>
</dbReference>